<evidence type="ECO:0000256" key="3">
    <source>
        <dbReference type="ARBA" id="ARBA00023163"/>
    </source>
</evidence>
<dbReference type="Gene3D" id="1.10.10.10">
    <property type="entry name" value="Winged helix-like DNA-binding domain superfamily/Winged helix DNA-binding domain"/>
    <property type="match status" value="1"/>
</dbReference>
<accession>A0ABU0GV34</accession>
<keyword evidence="6" id="KW-1185">Reference proteome</keyword>
<dbReference type="InterPro" id="IPR036388">
    <property type="entry name" value="WH-like_DNA-bd_sf"/>
</dbReference>
<dbReference type="PROSITE" id="PS50949">
    <property type="entry name" value="HTH_GNTR"/>
    <property type="match status" value="1"/>
</dbReference>
<dbReference type="GO" id="GO:0003677">
    <property type="term" value="F:DNA binding"/>
    <property type="evidence" value="ECO:0007669"/>
    <property type="project" value="UniProtKB-KW"/>
</dbReference>
<evidence type="ECO:0000259" key="4">
    <source>
        <dbReference type="PROSITE" id="PS50949"/>
    </source>
</evidence>
<proteinExistence type="predicted"/>
<dbReference type="Gene3D" id="1.20.120.530">
    <property type="entry name" value="GntR ligand-binding domain-like"/>
    <property type="match status" value="1"/>
</dbReference>
<keyword evidence="2 5" id="KW-0238">DNA-binding</keyword>
<dbReference type="SMART" id="SM00895">
    <property type="entry name" value="FCD"/>
    <property type="match status" value="1"/>
</dbReference>
<keyword evidence="1" id="KW-0805">Transcription regulation</keyword>
<dbReference type="InterPro" id="IPR011711">
    <property type="entry name" value="GntR_C"/>
</dbReference>
<feature type="domain" description="HTH gntR-type" evidence="4">
    <location>
        <begin position="1"/>
        <end position="67"/>
    </location>
</feature>
<dbReference type="PANTHER" id="PTHR43537:SF24">
    <property type="entry name" value="GLUCONATE OPERON TRANSCRIPTIONAL REPRESSOR"/>
    <property type="match status" value="1"/>
</dbReference>
<protein>
    <submittedName>
        <fullName evidence="5">DNA-binding GntR family transcriptional regulator</fullName>
    </submittedName>
</protein>
<gene>
    <name evidence="5" type="ORF">QOZ98_001641</name>
</gene>
<dbReference type="SUPFAM" id="SSF46785">
    <property type="entry name" value="Winged helix' DNA-binding domain"/>
    <property type="match status" value="1"/>
</dbReference>
<dbReference type="RefSeq" id="WP_308786969.1">
    <property type="nucleotide sequence ID" value="NZ_JAUSWB010000004.1"/>
</dbReference>
<evidence type="ECO:0000313" key="5">
    <source>
        <dbReference type="EMBL" id="MDQ0428814.1"/>
    </source>
</evidence>
<sequence length="222" mass="25439">MKKDLVFNNLRETILSGYFRPGENLSEREIADTLGVSRTPVREAFQQLEKEGLVIYTPKKGVAIPSFSSQQLIDLYSVREYMEGLSSRLLAEKEDKSFVEEMRENVRLAAKEDDVKKQARINGHFHHLMADNSENPYLISIFQNLHSKISLIRSTSLSHQDRLKTNLKEHLQICDAIESGDPDLAEQVARAHIRSSMKSALSVIEKDSQIHRLQIDYEAKKE</sequence>
<reference evidence="5 6" key="1">
    <citation type="submission" date="2023-07" db="EMBL/GenBank/DDBJ databases">
        <title>Genomic Encyclopedia of Type Strains, Phase IV (KMG-IV): sequencing the most valuable type-strain genomes for metagenomic binning, comparative biology and taxonomic classification.</title>
        <authorList>
            <person name="Goeker M."/>
        </authorList>
    </citation>
    <scope>NUCLEOTIDE SEQUENCE [LARGE SCALE GENOMIC DNA]</scope>
    <source>
        <strain evidence="5 6">DSM 16419</strain>
    </source>
</reference>
<dbReference type="CDD" id="cd07377">
    <property type="entry name" value="WHTH_GntR"/>
    <property type="match status" value="1"/>
</dbReference>
<keyword evidence="3" id="KW-0804">Transcription</keyword>
<dbReference type="Pfam" id="PF00392">
    <property type="entry name" value="GntR"/>
    <property type="match status" value="1"/>
</dbReference>
<name>A0ABU0GV34_9BACL</name>
<dbReference type="InterPro" id="IPR000524">
    <property type="entry name" value="Tscrpt_reg_HTH_GntR"/>
</dbReference>
<dbReference type="InterPro" id="IPR008920">
    <property type="entry name" value="TF_FadR/GntR_C"/>
</dbReference>
<dbReference type="SMART" id="SM00345">
    <property type="entry name" value="HTH_GNTR"/>
    <property type="match status" value="1"/>
</dbReference>
<dbReference type="EMBL" id="JAUSWB010000004">
    <property type="protein sequence ID" value="MDQ0428814.1"/>
    <property type="molecule type" value="Genomic_DNA"/>
</dbReference>
<dbReference type="Proteomes" id="UP001241988">
    <property type="component" value="Unassembled WGS sequence"/>
</dbReference>
<comment type="caution">
    <text evidence="5">The sequence shown here is derived from an EMBL/GenBank/DDBJ whole genome shotgun (WGS) entry which is preliminary data.</text>
</comment>
<evidence type="ECO:0000256" key="1">
    <source>
        <dbReference type="ARBA" id="ARBA00023015"/>
    </source>
</evidence>
<evidence type="ECO:0000313" key="6">
    <source>
        <dbReference type="Proteomes" id="UP001241988"/>
    </source>
</evidence>
<dbReference type="Pfam" id="PF07729">
    <property type="entry name" value="FCD"/>
    <property type="match status" value="1"/>
</dbReference>
<dbReference type="PANTHER" id="PTHR43537">
    <property type="entry name" value="TRANSCRIPTIONAL REGULATOR, GNTR FAMILY"/>
    <property type="match status" value="1"/>
</dbReference>
<dbReference type="InterPro" id="IPR036390">
    <property type="entry name" value="WH_DNA-bd_sf"/>
</dbReference>
<dbReference type="PRINTS" id="PR00035">
    <property type="entry name" value="HTHGNTR"/>
</dbReference>
<organism evidence="5 6">
    <name type="scientific">Planomicrobium stackebrandtii</name>
    <dbReference type="NCBI Taxonomy" id="253160"/>
    <lineage>
        <taxon>Bacteria</taxon>
        <taxon>Bacillati</taxon>
        <taxon>Bacillota</taxon>
        <taxon>Bacilli</taxon>
        <taxon>Bacillales</taxon>
        <taxon>Caryophanaceae</taxon>
        <taxon>Planomicrobium</taxon>
    </lineage>
</organism>
<evidence type="ECO:0000256" key="2">
    <source>
        <dbReference type="ARBA" id="ARBA00023125"/>
    </source>
</evidence>
<dbReference type="SUPFAM" id="SSF48008">
    <property type="entry name" value="GntR ligand-binding domain-like"/>
    <property type="match status" value="1"/>
</dbReference>